<evidence type="ECO:0000313" key="1">
    <source>
        <dbReference type="EMBL" id="RYO87350.1"/>
    </source>
</evidence>
<accession>A0ABY0HCL2</accession>
<protein>
    <recommendedName>
        <fullName evidence="3">F-box domain-containing protein</fullName>
    </recommendedName>
</protein>
<evidence type="ECO:0008006" key="3">
    <source>
        <dbReference type="Google" id="ProtNLM"/>
    </source>
</evidence>
<dbReference type="Proteomes" id="UP000294003">
    <property type="component" value="Unassembled WGS sequence"/>
</dbReference>
<proteinExistence type="predicted"/>
<gene>
    <name evidence="1" type="ORF">DL762_004280</name>
</gene>
<dbReference type="EMBL" id="QJNS01000101">
    <property type="protein sequence ID" value="RYO87350.1"/>
    <property type="molecule type" value="Genomic_DNA"/>
</dbReference>
<evidence type="ECO:0000313" key="2">
    <source>
        <dbReference type="Proteomes" id="UP000294003"/>
    </source>
</evidence>
<organism evidence="1 2">
    <name type="scientific">Monosporascus cannonballus</name>
    <dbReference type="NCBI Taxonomy" id="155416"/>
    <lineage>
        <taxon>Eukaryota</taxon>
        <taxon>Fungi</taxon>
        <taxon>Dikarya</taxon>
        <taxon>Ascomycota</taxon>
        <taxon>Pezizomycotina</taxon>
        <taxon>Sordariomycetes</taxon>
        <taxon>Xylariomycetidae</taxon>
        <taxon>Xylariales</taxon>
        <taxon>Xylariales incertae sedis</taxon>
        <taxon>Monosporascus</taxon>
    </lineage>
</organism>
<reference evidence="1 2" key="1">
    <citation type="submission" date="2018-06" db="EMBL/GenBank/DDBJ databases">
        <title>Complete Genomes of Monosporascus.</title>
        <authorList>
            <person name="Robinson A.J."/>
            <person name="Natvig D.O."/>
        </authorList>
    </citation>
    <scope>NUCLEOTIDE SEQUENCE [LARGE SCALE GENOMIC DNA]</scope>
    <source>
        <strain evidence="1 2">CBS 609.92</strain>
    </source>
</reference>
<keyword evidence="2" id="KW-1185">Reference proteome</keyword>
<name>A0ABY0HCL2_9PEZI</name>
<sequence length="100" mass="11805">MVATYQSLPTELRAHIISYLVEPFPRHPSFIWKLVTHFHDGSPAPRGVLRALGRQSRAFVLRRHHLHLNDDEEQLYLHTYVYHGQQAELCRVFKWILSFG</sequence>
<comment type="caution">
    <text evidence="1">The sequence shown here is derived from an EMBL/GenBank/DDBJ whole genome shotgun (WGS) entry which is preliminary data.</text>
</comment>